<keyword evidence="4 15" id="KW-0808">Transferase</keyword>
<dbReference type="GO" id="GO:0005886">
    <property type="term" value="C:plasma membrane"/>
    <property type="evidence" value="ECO:0007669"/>
    <property type="project" value="UniProtKB-SubCell"/>
</dbReference>
<keyword evidence="11" id="KW-1208">Phospholipid metabolism</keyword>
<dbReference type="GO" id="GO:0008808">
    <property type="term" value="F:cardiolipin synthase activity"/>
    <property type="evidence" value="ECO:0007669"/>
    <property type="project" value="UniProtKB-UniRule"/>
</dbReference>
<feature type="transmembrane region" description="Helical" evidence="13">
    <location>
        <begin position="6"/>
        <end position="24"/>
    </location>
</feature>
<dbReference type="PANTHER" id="PTHR21248:SF22">
    <property type="entry name" value="PHOSPHOLIPASE D"/>
    <property type="match status" value="1"/>
</dbReference>
<dbReference type="PANTHER" id="PTHR21248">
    <property type="entry name" value="CARDIOLIPIN SYNTHASE"/>
    <property type="match status" value="1"/>
</dbReference>
<dbReference type="EMBL" id="CP007142">
    <property type="protein sequence ID" value="AJQ95340.1"/>
    <property type="molecule type" value="Genomic_DNA"/>
</dbReference>
<dbReference type="KEGG" id="gsn:YC6258_03304"/>
<feature type="transmembrane region" description="Helical" evidence="13">
    <location>
        <begin position="36"/>
        <end position="54"/>
    </location>
</feature>
<keyword evidence="6" id="KW-0677">Repeat</keyword>
<keyword evidence="3" id="KW-0444">Lipid biosynthesis</keyword>
<dbReference type="RefSeq" id="WP_044617664.1">
    <property type="nucleotide sequence ID" value="NZ_CP007142.1"/>
</dbReference>
<evidence type="ECO:0000256" key="4">
    <source>
        <dbReference type="ARBA" id="ARBA00022679"/>
    </source>
</evidence>
<evidence type="ECO:0000256" key="11">
    <source>
        <dbReference type="ARBA" id="ARBA00023264"/>
    </source>
</evidence>
<evidence type="ECO:0000256" key="5">
    <source>
        <dbReference type="ARBA" id="ARBA00022692"/>
    </source>
</evidence>
<dbReference type="PATRIC" id="fig|1445510.3.peg.3267"/>
<dbReference type="AlphaFoldDB" id="A0A0C5V7F0"/>
<dbReference type="Proteomes" id="UP000032266">
    <property type="component" value="Chromosome"/>
</dbReference>
<evidence type="ECO:0000256" key="12">
    <source>
        <dbReference type="NCBIfam" id="TIGR04265"/>
    </source>
</evidence>
<keyword evidence="9 13" id="KW-0472">Membrane</keyword>
<dbReference type="Gene3D" id="3.30.870.10">
    <property type="entry name" value="Endonuclease Chain A"/>
    <property type="match status" value="2"/>
</dbReference>
<dbReference type="SUPFAM" id="SSF56024">
    <property type="entry name" value="Phospholipase D/nuclease"/>
    <property type="match status" value="2"/>
</dbReference>
<keyword evidence="10" id="KW-0594">Phospholipid biosynthesis</keyword>
<dbReference type="SMART" id="SM00155">
    <property type="entry name" value="PLDc"/>
    <property type="match status" value="2"/>
</dbReference>
<evidence type="ECO:0000256" key="7">
    <source>
        <dbReference type="ARBA" id="ARBA00022989"/>
    </source>
</evidence>
<evidence type="ECO:0000256" key="13">
    <source>
        <dbReference type="SAM" id="Phobius"/>
    </source>
</evidence>
<dbReference type="InterPro" id="IPR027379">
    <property type="entry name" value="CLS_N"/>
</dbReference>
<evidence type="ECO:0000313" key="16">
    <source>
        <dbReference type="Proteomes" id="UP000032266"/>
    </source>
</evidence>
<dbReference type="NCBIfam" id="TIGR04265">
    <property type="entry name" value="bac_cardiolipin"/>
    <property type="match status" value="1"/>
</dbReference>
<evidence type="ECO:0000313" key="15">
    <source>
        <dbReference type="EMBL" id="AJQ95340.1"/>
    </source>
</evidence>
<accession>A0A0C5V7F0</accession>
<dbReference type="OrthoDB" id="9762009at2"/>
<evidence type="ECO:0000256" key="8">
    <source>
        <dbReference type="ARBA" id="ARBA00023098"/>
    </source>
</evidence>
<keyword evidence="7 13" id="KW-1133">Transmembrane helix</keyword>
<proteinExistence type="predicted"/>
<dbReference type="InterPro" id="IPR025202">
    <property type="entry name" value="PLD-like_dom"/>
</dbReference>
<dbReference type="STRING" id="1445510.YC6258_03304"/>
<feature type="domain" description="PLD phosphodiesterase" evidence="14">
    <location>
        <begin position="215"/>
        <end position="242"/>
    </location>
</feature>
<dbReference type="HOGENOM" id="CLU_038053_1_0_6"/>
<dbReference type="Pfam" id="PF13091">
    <property type="entry name" value="PLDc_2"/>
    <property type="match status" value="2"/>
</dbReference>
<sequence length="481" mass="54723">MTWAAVYSVLVFVVITLGLSLRILTRNKSVGVTLAWLFLIMIFPIGGAVLYLIFGEQNLGFIRARRAREMYQFYGKWVLGLRSHPSRLDPARHYAAKPLWDQSYGAIRLPAFQHNTLEILDTPETILTAMHSDIVRARSSILLEFYICQADGRILALLEELIIAVKRGVEVKMLLDSVGSRQFFRTAICRRLQQAGVEVTEALHANPLRMLFQRQDLRLHRKILSIDGEIAYTGSMNLADPETFQREANVGVWIDLMVRVEGPTAEILRGVFLMDWEMETGQKPSASLRYPSLEQREKSGIPIQVVPSGPALAKDNLIHLLLTAIYQARRRIVITTPYFVPDDALVLALKAAALRGLEVAIYLPFRNNSFLAKHAGRSFFEELLHDGVVIRRFTGGLLHTKCVLIDDDIALVGSVNLDMRSIWLNFELTLVVNDLETTQKLYRVVADYHQKSQPVSFQQWSNRPYYRKVIEHLARLMSPLL</sequence>
<keyword evidence="16" id="KW-1185">Reference proteome</keyword>
<evidence type="ECO:0000256" key="3">
    <source>
        <dbReference type="ARBA" id="ARBA00022516"/>
    </source>
</evidence>
<organism evidence="15 16">
    <name type="scientific">Gynuella sunshinyii YC6258</name>
    <dbReference type="NCBI Taxonomy" id="1445510"/>
    <lineage>
        <taxon>Bacteria</taxon>
        <taxon>Pseudomonadati</taxon>
        <taxon>Pseudomonadota</taxon>
        <taxon>Gammaproteobacteria</taxon>
        <taxon>Oceanospirillales</taxon>
        <taxon>Saccharospirillaceae</taxon>
        <taxon>Gynuella</taxon>
    </lineage>
</organism>
<evidence type="ECO:0000256" key="9">
    <source>
        <dbReference type="ARBA" id="ARBA00023136"/>
    </source>
</evidence>
<reference evidence="15 16" key="1">
    <citation type="submission" date="2014-01" db="EMBL/GenBank/DDBJ databases">
        <title>Full genme sequencing of cellulolytic bacterium Gynuella sunshinyii YC6258T gen. nov., sp. nov.</title>
        <authorList>
            <person name="Khan H."/>
            <person name="Chung E.J."/>
            <person name="Chung Y.R."/>
        </authorList>
    </citation>
    <scope>NUCLEOTIDE SEQUENCE [LARGE SCALE GENOMIC DNA]</scope>
    <source>
        <strain evidence="15 16">YC6258</strain>
    </source>
</reference>
<evidence type="ECO:0000256" key="1">
    <source>
        <dbReference type="ARBA" id="ARBA00004651"/>
    </source>
</evidence>
<name>A0A0C5V7F0_9GAMM</name>
<keyword evidence="5 13" id="KW-0812">Transmembrane</keyword>
<protein>
    <recommendedName>
        <fullName evidence="12">Cardiolipin synthase</fullName>
        <ecNumber evidence="12">2.7.8.-</ecNumber>
    </recommendedName>
</protein>
<dbReference type="InterPro" id="IPR022924">
    <property type="entry name" value="Cardiolipin_synthase"/>
</dbReference>
<gene>
    <name evidence="15" type="ORF">YC6258_03304</name>
</gene>
<dbReference type="GO" id="GO:0032049">
    <property type="term" value="P:cardiolipin biosynthetic process"/>
    <property type="evidence" value="ECO:0007669"/>
    <property type="project" value="UniProtKB-UniRule"/>
</dbReference>
<evidence type="ECO:0000256" key="6">
    <source>
        <dbReference type="ARBA" id="ARBA00022737"/>
    </source>
</evidence>
<dbReference type="EC" id="2.7.8.-" evidence="12"/>
<dbReference type="InterPro" id="IPR001736">
    <property type="entry name" value="PLipase_D/transphosphatidylase"/>
</dbReference>
<evidence type="ECO:0000256" key="10">
    <source>
        <dbReference type="ARBA" id="ARBA00023209"/>
    </source>
</evidence>
<evidence type="ECO:0000259" key="14">
    <source>
        <dbReference type="PROSITE" id="PS50035"/>
    </source>
</evidence>
<keyword evidence="8" id="KW-0443">Lipid metabolism</keyword>
<keyword evidence="2" id="KW-1003">Cell membrane</keyword>
<evidence type="ECO:0000256" key="2">
    <source>
        <dbReference type="ARBA" id="ARBA00022475"/>
    </source>
</evidence>
<dbReference type="PROSITE" id="PS50035">
    <property type="entry name" value="PLD"/>
    <property type="match status" value="2"/>
</dbReference>
<dbReference type="Pfam" id="PF13396">
    <property type="entry name" value="PLDc_N"/>
    <property type="match status" value="1"/>
</dbReference>
<comment type="subcellular location">
    <subcellularLocation>
        <location evidence="1">Cell membrane</location>
        <topology evidence="1">Multi-pass membrane protein</topology>
    </subcellularLocation>
</comment>
<feature type="domain" description="PLD phosphodiesterase" evidence="14">
    <location>
        <begin position="394"/>
        <end position="421"/>
    </location>
</feature>